<proteinExistence type="predicted"/>
<dbReference type="AlphaFoldDB" id="A0A6A4SKQ1"/>
<reference evidence="1 2" key="1">
    <citation type="submission" date="2019-06" db="EMBL/GenBank/DDBJ databases">
        <title>Draft genomes of female and male turbot (Scophthalmus maximus).</title>
        <authorList>
            <person name="Xu H."/>
            <person name="Xu X.-W."/>
            <person name="Shao C."/>
            <person name="Chen S."/>
        </authorList>
    </citation>
    <scope>NUCLEOTIDE SEQUENCE [LARGE SCALE GENOMIC DNA]</scope>
    <source>
        <strain evidence="1">Ysfricsl-2016a</strain>
        <tissue evidence="1">Blood</tissue>
    </source>
</reference>
<organism evidence="1 2">
    <name type="scientific">Scophthalmus maximus</name>
    <name type="common">Turbot</name>
    <name type="synonym">Psetta maxima</name>
    <dbReference type="NCBI Taxonomy" id="52904"/>
    <lineage>
        <taxon>Eukaryota</taxon>
        <taxon>Metazoa</taxon>
        <taxon>Chordata</taxon>
        <taxon>Craniata</taxon>
        <taxon>Vertebrata</taxon>
        <taxon>Euteleostomi</taxon>
        <taxon>Actinopterygii</taxon>
        <taxon>Neopterygii</taxon>
        <taxon>Teleostei</taxon>
        <taxon>Neoteleostei</taxon>
        <taxon>Acanthomorphata</taxon>
        <taxon>Carangaria</taxon>
        <taxon>Pleuronectiformes</taxon>
        <taxon>Pleuronectoidei</taxon>
        <taxon>Scophthalmidae</taxon>
        <taxon>Scophthalmus</taxon>
    </lineage>
</organism>
<sequence>MTYIKKLQLQDNHNIRLTDSTEGDSGEYCWSMEFQCIAGESFQHAYVLLPVDIAAGGHKRLEVKATAQTTTRLQAHNGPTPVAEDCGLRYEVTEHFLTEEPGASFCIQVVRQEGVLGDNALRCPPYLVTLWQRNPNQSNQQGGG</sequence>
<evidence type="ECO:0000313" key="1">
    <source>
        <dbReference type="EMBL" id="KAF0031594.1"/>
    </source>
</evidence>
<gene>
    <name evidence="1" type="ORF">F2P81_016149</name>
</gene>
<protein>
    <submittedName>
        <fullName evidence="1">Uncharacterized protein</fullName>
    </submittedName>
</protein>
<accession>A0A6A4SKQ1</accession>
<evidence type="ECO:0000313" key="2">
    <source>
        <dbReference type="Proteomes" id="UP000438429"/>
    </source>
</evidence>
<dbReference type="EMBL" id="VEVO01000014">
    <property type="protein sequence ID" value="KAF0031594.1"/>
    <property type="molecule type" value="Genomic_DNA"/>
</dbReference>
<comment type="caution">
    <text evidence="1">The sequence shown here is derived from an EMBL/GenBank/DDBJ whole genome shotgun (WGS) entry which is preliminary data.</text>
</comment>
<dbReference type="Proteomes" id="UP000438429">
    <property type="component" value="Unassembled WGS sequence"/>
</dbReference>
<name>A0A6A4SKQ1_SCOMX</name>